<dbReference type="PIRSF" id="PIRSF000332">
    <property type="entry name" value="FMO"/>
    <property type="match status" value="1"/>
</dbReference>
<comment type="catalytic activity">
    <reaction evidence="25">
        <text>hexan-3-one + NADPH + O2 + H(+) = ethyl butanoate + NADP(+) + H2O</text>
        <dbReference type="Rhea" id="RHEA:54844"/>
        <dbReference type="ChEBI" id="CHEBI:15377"/>
        <dbReference type="ChEBI" id="CHEBI:15378"/>
        <dbReference type="ChEBI" id="CHEBI:15379"/>
        <dbReference type="ChEBI" id="CHEBI:57783"/>
        <dbReference type="ChEBI" id="CHEBI:58349"/>
        <dbReference type="ChEBI" id="CHEBI:88764"/>
        <dbReference type="ChEBI" id="CHEBI:89891"/>
    </reaction>
    <physiologicalReaction direction="left-to-right" evidence="25">
        <dbReference type="Rhea" id="RHEA:54845"/>
    </physiologicalReaction>
</comment>
<comment type="catalytic activity">
    <reaction evidence="24">
        <text>NADPH + O2 + H(+) = H2O2 + NADP(+)</text>
        <dbReference type="Rhea" id="RHEA:11260"/>
        <dbReference type="ChEBI" id="CHEBI:15378"/>
        <dbReference type="ChEBI" id="CHEBI:15379"/>
        <dbReference type="ChEBI" id="CHEBI:16240"/>
        <dbReference type="ChEBI" id="CHEBI:57783"/>
        <dbReference type="ChEBI" id="CHEBI:58349"/>
        <dbReference type="EC" id="1.6.3.1"/>
    </reaction>
    <physiologicalReaction direction="left-to-right" evidence="24">
        <dbReference type="Rhea" id="RHEA:11261"/>
    </physiologicalReaction>
</comment>
<keyword evidence="12 33" id="KW-0521">NADP</keyword>
<keyword evidence="14 33" id="KW-0560">Oxidoreductase</keyword>
<evidence type="ECO:0000256" key="8">
    <source>
        <dbReference type="ARBA" id="ARBA00022692"/>
    </source>
</evidence>
<evidence type="ECO:0000256" key="11">
    <source>
        <dbReference type="ARBA" id="ARBA00022848"/>
    </source>
</evidence>
<comment type="catalytic activity">
    <reaction evidence="32">
        <text>octan-3-one + NADPH + O2 + H(+) = pentyl propanoate + NADP(+) + H2O</text>
        <dbReference type="Rhea" id="RHEA:54840"/>
        <dbReference type="ChEBI" id="CHEBI:15377"/>
        <dbReference type="ChEBI" id="CHEBI:15378"/>
        <dbReference type="ChEBI" id="CHEBI:15379"/>
        <dbReference type="ChEBI" id="CHEBI:57783"/>
        <dbReference type="ChEBI" id="CHEBI:58349"/>
        <dbReference type="ChEBI" id="CHEBI:80946"/>
        <dbReference type="ChEBI" id="CHEBI:87373"/>
    </reaction>
    <physiologicalReaction direction="left-to-right" evidence="32">
        <dbReference type="Rhea" id="RHEA:54841"/>
    </physiologicalReaction>
</comment>
<keyword evidence="5" id="KW-0488">Methylation</keyword>
<keyword evidence="6" id="KW-0597">Phosphoprotein</keyword>
<comment type="catalytic activity">
    <reaction evidence="29">
        <text>(2E)-geranial + NADPH + O2 + H(+) = (1E)-2,6-dimethylhepta-1,5-dien-1-yl formate + NADP(+) + H2O</text>
        <dbReference type="Rhea" id="RHEA:54860"/>
        <dbReference type="ChEBI" id="CHEBI:15377"/>
        <dbReference type="ChEBI" id="CHEBI:15378"/>
        <dbReference type="ChEBI" id="CHEBI:15379"/>
        <dbReference type="ChEBI" id="CHEBI:16980"/>
        <dbReference type="ChEBI" id="CHEBI:57783"/>
        <dbReference type="ChEBI" id="CHEBI:58349"/>
        <dbReference type="ChEBI" id="CHEBI:138375"/>
    </reaction>
    <physiologicalReaction direction="left-to-right" evidence="29">
        <dbReference type="Rhea" id="RHEA:54861"/>
    </physiologicalReaction>
</comment>
<evidence type="ECO:0000256" key="20">
    <source>
        <dbReference type="ARBA" id="ARBA00047338"/>
    </source>
</evidence>
<keyword evidence="9 33" id="KW-0256">Endoplasmic reticulum</keyword>
<dbReference type="AlphaFoldDB" id="A0A8X6GSY5"/>
<dbReference type="Proteomes" id="UP000887116">
    <property type="component" value="Unassembled WGS sequence"/>
</dbReference>
<comment type="catalytic activity">
    <reaction evidence="22">
        <text>heptan-2-one + NADPH + O2 + H(+) = pentyl acetate + NADP(+) + H2O</text>
        <dbReference type="Rhea" id="RHEA:54836"/>
        <dbReference type="ChEBI" id="CHEBI:5672"/>
        <dbReference type="ChEBI" id="CHEBI:15377"/>
        <dbReference type="ChEBI" id="CHEBI:15378"/>
        <dbReference type="ChEBI" id="CHEBI:15379"/>
        <dbReference type="ChEBI" id="CHEBI:57783"/>
        <dbReference type="ChEBI" id="CHEBI:58349"/>
        <dbReference type="ChEBI" id="CHEBI:87362"/>
    </reaction>
    <physiologicalReaction direction="left-to-right" evidence="22">
        <dbReference type="Rhea" id="RHEA:54837"/>
    </physiologicalReaction>
</comment>
<proteinExistence type="inferred from homology"/>
<dbReference type="FunFam" id="3.50.50.60:FF:000159">
    <property type="entry name" value="Dimethylaniline monooxygenase [N-oxide-forming]"/>
    <property type="match status" value="1"/>
</dbReference>
<dbReference type="GO" id="GO:0050660">
    <property type="term" value="F:flavin adenine dinucleotide binding"/>
    <property type="evidence" value="ECO:0007669"/>
    <property type="project" value="InterPro"/>
</dbReference>
<keyword evidence="15 33" id="KW-0503">Monooxygenase</keyword>
<protein>
    <recommendedName>
        <fullName evidence="34">Flavin-containing monooxygenase</fullName>
        <ecNumber evidence="34">1.-.-.-</ecNumber>
    </recommendedName>
</protein>
<evidence type="ECO:0000256" key="24">
    <source>
        <dbReference type="ARBA" id="ARBA00047864"/>
    </source>
</evidence>
<evidence type="ECO:0000256" key="13">
    <source>
        <dbReference type="ARBA" id="ARBA00022989"/>
    </source>
</evidence>
<evidence type="ECO:0000256" key="15">
    <source>
        <dbReference type="ARBA" id="ARBA00023033"/>
    </source>
</evidence>
<dbReference type="SUPFAM" id="SSF51905">
    <property type="entry name" value="FAD/NAD(P)-binding domain"/>
    <property type="match status" value="2"/>
</dbReference>
<evidence type="ECO:0000256" key="29">
    <source>
        <dbReference type="ARBA" id="ARBA00048989"/>
    </source>
</evidence>
<dbReference type="GO" id="GO:0016174">
    <property type="term" value="F:NAD(P)H oxidase H2O2-forming activity"/>
    <property type="evidence" value="ECO:0007669"/>
    <property type="project" value="UniProtKB-EC"/>
</dbReference>
<evidence type="ECO:0000313" key="35">
    <source>
        <dbReference type="EMBL" id="GFQ89023.1"/>
    </source>
</evidence>
<comment type="catalytic activity">
    <reaction evidence="20">
        <text>hypotaurine + NADH + O2 + H(+) = taurine + NAD(+) + H2O</text>
        <dbReference type="Rhea" id="RHEA:74111"/>
        <dbReference type="ChEBI" id="CHEBI:15377"/>
        <dbReference type="ChEBI" id="CHEBI:15378"/>
        <dbReference type="ChEBI" id="CHEBI:15379"/>
        <dbReference type="ChEBI" id="CHEBI:57540"/>
        <dbReference type="ChEBI" id="CHEBI:57853"/>
        <dbReference type="ChEBI" id="CHEBI:57945"/>
        <dbReference type="ChEBI" id="CHEBI:507393"/>
        <dbReference type="EC" id="1.14.13.8"/>
    </reaction>
    <physiologicalReaction direction="left-to-right" evidence="20">
        <dbReference type="Rhea" id="RHEA:74112"/>
    </physiologicalReaction>
</comment>
<evidence type="ECO:0000256" key="14">
    <source>
        <dbReference type="ARBA" id="ARBA00023002"/>
    </source>
</evidence>
<evidence type="ECO:0000256" key="19">
    <source>
        <dbReference type="ARBA" id="ARBA00045957"/>
    </source>
</evidence>
<keyword evidence="8" id="KW-0812">Transmembrane</keyword>
<evidence type="ECO:0000256" key="32">
    <source>
        <dbReference type="ARBA" id="ARBA00049475"/>
    </source>
</evidence>
<comment type="catalytic activity">
    <reaction evidence="21">
        <text>hexan-3-one + NADPH + O2 + H(+) = propyl propanoate + NADP(+) + H2O</text>
        <dbReference type="Rhea" id="RHEA:54848"/>
        <dbReference type="ChEBI" id="CHEBI:15377"/>
        <dbReference type="ChEBI" id="CHEBI:15378"/>
        <dbReference type="ChEBI" id="CHEBI:15379"/>
        <dbReference type="ChEBI" id="CHEBI:57783"/>
        <dbReference type="ChEBI" id="CHEBI:58349"/>
        <dbReference type="ChEBI" id="CHEBI:89828"/>
        <dbReference type="ChEBI" id="CHEBI:89891"/>
    </reaction>
    <physiologicalReaction direction="left-to-right" evidence="21">
        <dbReference type="Rhea" id="RHEA:54849"/>
    </physiologicalReaction>
</comment>
<evidence type="ECO:0000256" key="21">
    <source>
        <dbReference type="ARBA" id="ARBA00047426"/>
    </source>
</evidence>
<evidence type="ECO:0000256" key="25">
    <source>
        <dbReference type="ARBA" id="ARBA00047977"/>
    </source>
</evidence>
<evidence type="ECO:0000313" key="36">
    <source>
        <dbReference type="Proteomes" id="UP000887116"/>
    </source>
</evidence>
<evidence type="ECO:0000256" key="9">
    <source>
        <dbReference type="ARBA" id="ARBA00022824"/>
    </source>
</evidence>
<evidence type="ECO:0000256" key="23">
    <source>
        <dbReference type="ARBA" id="ARBA00047855"/>
    </source>
</evidence>
<organism evidence="35 36">
    <name type="scientific">Trichonephila clavata</name>
    <name type="common">Joro spider</name>
    <name type="synonym">Nephila clavata</name>
    <dbReference type="NCBI Taxonomy" id="2740835"/>
    <lineage>
        <taxon>Eukaryota</taxon>
        <taxon>Metazoa</taxon>
        <taxon>Ecdysozoa</taxon>
        <taxon>Arthropoda</taxon>
        <taxon>Chelicerata</taxon>
        <taxon>Arachnida</taxon>
        <taxon>Araneae</taxon>
        <taxon>Araneomorphae</taxon>
        <taxon>Entelegynae</taxon>
        <taxon>Araneoidea</taxon>
        <taxon>Nephilidae</taxon>
        <taxon>Trichonephila</taxon>
    </lineage>
</organism>
<comment type="catalytic activity">
    <reaction evidence="30">
        <text>heptan-4-one + NADPH + O2 + H(+) = propyl butanoate + NADP(+) + H2O</text>
        <dbReference type="Rhea" id="RHEA:54852"/>
        <dbReference type="ChEBI" id="CHEBI:15377"/>
        <dbReference type="ChEBI" id="CHEBI:15378"/>
        <dbReference type="ChEBI" id="CHEBI:15379"/>
        <dbReference type="ChEBI" id="CHEBI:57783"/>
        <dbReference type="ChEBI" id="CHEBI:58349"/>
        <dbReference type="ChEBI" id="CHEBI:89484"/>
        <dbReference type="ChEBI" id="CHEBI:89719"/>
    </reaction>
    <physiologicalReaction direction="left-to-right" evidence="30">
        <dbReference type="Rhea" id="RHEA:54853"/>
    </physiologicalReaction>
</comment>
<evidence type="ECO:0000256" key="17">
    <source>
        <dbReference type="ARBA" id="ARBA00023136"/>
    </source>
</evidence>
<dbReference type="InterPro" id="IPR036188">
    <property type="entry name" value="FAD/NAD-bd_sf"/>
</dbReference>
<evidence type="ECO:0000256" key="26">
    <source>
        <dbReference type="ARBA" id="ARBA00048041"/>
    </source>
</evidence>
<dbReference type="GO" id="GO:0034899">
    <property type="term" value="F:trimethylamine monooxygenase activity"/>
    <property type="evidence" value="ECO:0007669"/>
    <property type="project" value="UniProtKB-EC"/>
</dbReference>
<keyword evidence="16" id="KW-0443">Lipid metabolism</keyword>
<evidence type="ECO:0000256" key="4">
    <source>
        <dbReference type="ARBA" id="ARBA00009183"/>
    </source>
</evidence>
<keyword evidence="17 33" id="KW-0472">Membrane</keyword>
<dbReference type="PRINTS" id="PR00370">
    <property type="entry name" value="FMOXYGENASE"/>
</dbReference>
<evidence type="ECO:0000256" key="2">
    <source>
        <dbReference type="ARBA" id="ARBA00004389"/>
    </source>
</evidence>
<dbReference type="InterPro" id="IPR020946">
    <property type="entry name" value="Flavin_mOase-like"/>
</dbReference>
<evidence type="ECO:0000256" key="33">
    <source>
        <dbReference type="PIRNR" id="PIRNR000332"/>
    </source>
</evidence>
<keyword evidence="11" id="KW-0492">Microsome</keyword>
<evidence type="ECO:0000256" key="7">
    <source>
        <dbReference type="ARBA" id="ARBA00022630"/>
    </source>
</evidence>
<evidence type="ECO:0000256" key="18">
    <source>
        <dbReference type="ARBA" id="ARBA00045722"/>
    </source>
</evidence>
<dbReference type="InterPro" id="IPR000960">
    <property type="entry name" value="Flavin_mOase"/>
</dbReference>
<dbReference type="GO" id="GO:0050661">
    <property type="term" value="F:NADP binding"/>
    <property type="evidence" value="ECO:0007669"/>
    <property type="project" value="InterPro"/>
</dbReference>
<evidence type="ECO:0000256" key="31">
    <source>
        <dbReference type="ARBA" id="ARBA00049443"/>
    </source>
</evidence>
<evidence type="ECO:0000256" key="28">
    <source>
        <dbReference type="ARBA" id="ARBA00048459"/>
    </source>
</evidence>
<dbReference type="Pfam" id="PF00743">
    <property type="entry name" value="FMO-like"/>
    <property type="match status" value="1"/>
</dbReference>
<dbReference type="GO" id="GO:0005789">
    <property type="term" value="C:endoplasmic reticulum membrane"/>
    <property type="evidence" value="ECO:0007669"/>
    <property type="project" value="UniProtKB-SubCell"/>
</dbReference>
<evidence type="ECO:0000256" key="22">
    <source>
        <dbReference type="ARBA" id="ARBA00047574"/>
    </source>
</evidence>
<name>A0A8X6GSY5_TRICU</name>
<keyword evidence="36" id="KW-1185">Reference proteome</keyword>
<evidence type="ECO:0000256" key="12">
    <source>
        <dbReference type="ARBA" id="ARBA00022857"/>
    </source>
</evidence>
<dbReference type="GO" id="GO:0006629">
    <property type="term" value="P:lipid metabolic process"/>
    <property type="evidence" value="ECO:0007669"/>
    <property type="project" value="UniProtKB-KW"/>
</dbReference>
<comment type="catalytic activity">
    <reaction evidence="23">
        <text>sulcatone + NADPH + O2 + H(+) = 4-methylpent-3-en-1-yl acetate + NADP(+) + H2O</text>
        <dbReference type="Rhea" id="RHEA:54864"/>
        <dbReference type="ChEBI" id="CHEBI:15377"/>
        <dbReference type="ChEBI" id="CHEBI:15378"/>
        <dbReference type="ChEBI" id="CHEBI:15379"/>
        <dbReference type="ChEBI" id="CHEBI:16310"/>
        <dbReference type="ChEBI" id="CHEBI:57783"/>
        <dbReference type="ChEBI" id="CHEBI:58349"/>
        <dbReference type="ChEBI" id="CHEBI:138373"/>
    </reaction>
    <physiologicalReaction direction="left-to-right" evidence="23">
        <dbReference type="Rhea" id="RHEA:54865"/>
    </physiologicalReaction>
</comment>
<dbReference type="PRINTS" id="PR01125">
    <property type="entry name" value="FMOXYGENASE5"/>
</dbReference>
<dbReference type="InterPro" id="IPR002257">
    <property type="entry name" value="Flavin_mOase_5"/>
</dbReference>
<dbReference type="Gene3D" id="3.50.50.60">
    <property type="entry name" value="FAD/NAD(P)-binding domain"/>
    <property type="match status" value="4"/>
</dbReference>
<comment type="subcellular location">
    <subcellularLocation>
        <location evidence="2">Endoplasmic reticulum membrane</location>
        <topology evidence="2">Single-pass membrane protein</topology>
    </subcellularLocation>
    <subcellularLocation>
        <location evidence="3">Microsome membrane</location>
    </subcellularLocation>
</comment>
<evidence type="ECO:0000256" key="34">
    <source>
        <dbReference type="RuleBase" id="RU361177"/>
    </source>
</evidence>
<comment type="cofactor">
    <cofactor evidence="1 33 34">
        <name>FAD</name>
        <dbReference type="ChEBI" id="CHEBI:57692"/>
    </cofactor>
</comment>
<evidence type="ECO:0000256" key="10">
    <source>
        <dbReference type="ARBA" id="ARBA00022827"/>
    </source>
</evidence>
<comment type="catalytic activity">
    <reaction evidence="27">
        <text>trimethylamine + NADPH + O2 = trimethylamine N-oxide + NADP(+) + H2O</text>
        <dbReference type="Rhea" id="RHEA:31979"/>
        <dbReference type="ChEBI" id="CHEBI:15377"/>
        <dbReference type="ChEBI" id="CHEBI:15379"/>
        <dbReference type="ChEBI" id="CHEBI:15724"/>
        <dbReference type="ChEBI" id="CHEBI:57783"/>
        <dbReference type="ChEBI" id="CHEBI:58349"/>
        <dbReference type="ChEBI" id="CHEBI:58389"/>
        <dbReference type="EC" id="1.14.13.148"/>
    </reaction>
    <physiologicalReaction direction="left-to-right" evidence="27">
        <dbReference type="Rhea" id="RHEA:31980"/>
    </physiologicalReaction>
</comment>
<comment type="catalytic activity">
    <reaction evidence="31">
        <text>N,N-dimethylaniline + NADPH + O2 + H(+) = N,N-dimethylaniline N-oxide + NADP(+) + H2O</text>
        <dbReference type="Rhea" id="RHEA:24468"/>
        <dbReference type="ChEBI" id="CHEBI:15377"/>
        <dbReference type="ChEBI" id="CHEBI:15378"/>
        <dbReference type="ChEBI" id="CHEBI:15379"/>
        <dbReference type="ChEBI" id="CHEBI:16269"/>
        <dbReference type="ChEBI" id="CHEBI:17735"/>
        <dbReference type="ChEBI" id="CHEBI:57783"/>
        <dbReference type="ChEBI" id="CHEBI:58349"/>
        <dbReference type="EC" id="1.14.13.8"/>
    </reaction>
    <physiologicalReaction direction="left-to-right" evidence="31">
        <dbReference type="Rhea" id="RHEA:24469"/>
    </physiologicalReaction>
</comment>
<dbReference type="EC" id="1.-.-.-" evidence="34"/>
<comment type="similarity">
    <text evidence="4 33 34">Belongs to the FMO family.</text>
</comment>
<comment type="catalytic activity">
    <reaction evidence="26">
        <text>hypotaurine + NADPH + O2 + H(+) = taurine + NADP(+) + H2O</text>
        <dbReference type="Rhea" id="RHEA:69819"/>
        <dbReference type="ChEBI" id="CHEBI:15377"/>
        <dbReference type="ChEBI" id="CHEBI:15378"/>
        <dbReference type="ChEBI" id="CHEBI:15379"/>
        <dbReference type="ChEBI" id="CHEBI:57783"/>
        <dbReference type="ChEBI" id="CHEBI:57853"/>
        <dbReference type="ChEBI" id="CHEBI:58349"/>
        <dbReference type="ChEBI" id="CHEBI:507393"/>
        <dbReference type="EC" id="1.14.13.8"/>
    </reaction>
    <physiologicalReaction direction="left-to-right" evidence="26">
        <dbReference type="Rhea" id="RHEA:69820"/>
    </physiologicalReaction>
</comment>
<dbReference type="PANTHER" id="PTHR23023">
    <property type="entry name" value="DIMETHYLANILINE MONOOXYGENASE"/>
    <property type="match status" value="1"/>
</dbReference>
<evidence type="ECO:0000256" key="6">
    <source>
        <dbReference type="ARBA" id="ARBA00022553"/>
    </source>
</evidence>
<accession>A0A8X6GSY5</accession>
<dbReference type="OrthoDB" id="66881at2759"/>
<keyword evidence="10 33" id="KW-0274">FAD</keyword>
<keyword evidence="13" id="KW-1133">Transmembrane helix</keyword>
<evidence type="ECO:0000256" key="30">
    <source>
        <dbReference type="ARBA" id="ARBA00048990"/>
    </source>
</evidence>
<evidence type="ECO:0000256" key="16">
    <source>
        <dbReference type="ARBA" id="ARBA00023098"/>
    </source>
</evidence>
<dbReference type="InterPro" id="IPR050346">
    <property type="entry name" value="FMO-like"/>
</dbReference>
<comment type="caution">
    <text evidence="35">The sequence shown here is derived from an EMBL/GenBank/DDBJ whole genome shotgun (WGS) entry which is preliminary data.</text>
</comment>
<dbReference type="EMBL" id="BMAO01033369">
    <property type="protein sequence ID" value="GFQ89023.1"/>
    <property type="molecule type" value="Genomic_DNA"/>
</dbReference>
<keyword evidence="7 33" id="KW-0285">Flavoprotein</keyword>
<evidence type="ECO:0000256" key="1">
    <source>
        <dbReference type="ARBA" id="ARBA00001974"/>
    </source>
</evidence>
<reference evidence="35" key="1">
    <citation type="submission" date="2020-07" db="EMBL/GenBank/DDBJ databases">
        <title>Multicomponent nature underlies the extraordinary mechanical properties of spider dragline silk.</title>
        <authorList>
            <person name="Kono N."/>
            <person name="Nakamura H."/>
            <person name="Mori M."/>
            <person name="Yoshida Y."/>
            <person name="Ohtoshi R."/>
            <person name="Malay A.D."/>
            <person name="Moran D.A.P."/>
            <person name="Tomita M."/>
            <person name="Numata K."/>
            <person name="Arakawa K."/>
        </authorList>
    </citation>
    <scope>NUCLEOTIDE SEQUENCE</scope>
</reference>
<evidence type="ECO:0000256" key="3">
    <source>
        <dbReference type="ARBA" id="ARBA00004524"/>
    </source>
</evidence>
<dbReference type="GO" id="GO:0004499">
    <property type="term" value="F:N,N-dimethylaniline monooxygenase activity"/>
    <property type="evidence" value="ECO:0007669"/>
    <property type="project" value="UniProtKB-UniRule"/>
</dbReference>
<comment type="function">
    <text evidence="19">Broad spectrum monooxygenase that catalyzes the oxygenation of a wide variety of nitrogen- and sulfur-containing compounds including xenobiotics. Catalyzes the S-oxygenation of hypotaurine to produce taurine, an organic osmolyte involved in cell volume regulation as well as a variety of cytoprotective and developmental processes. In vitro, catalyzes the N-oxygenation of trimethylamine (TMA) to produce trimethylamine N-oxide (TMAO) and could therefore participate to the detoxification of this compound that is generated by the action of gut microbiota from dietary precursors such as choline, choline containing compounds, betaine or L-carnitine.</text>
</comment>
<evidence type="ECO:0000256" key="5">
    <source>
        <dbReference type="ARBA" id="ARBA00022481"/>
    </source>
</evidence>
<comment type="function">
    <text evidence="18">Acts as a Baeyer-Villiger monooxygenase on a broad range of substrates. Catalyzes the insertion of an oxygen atom into a carbon-carbon bond adjacent to a carbonyl, which converts ketones to esters. Active on diverse carbonyl compounds, whereas soft nucleophiles are mostly non- or poorly reactive. In contrast with other forms of FMO it is non- or poorly active on 'classical' substrates such as drugs, pesticides, and dietary components containing soft nucleophilic heteroatoms. Able to oxidize drug molecules bearing a carbonyl group on an aliphatic chain, such as nabumetone and pentoxifylline. Also, in the absence of substrates, shows slow but yet significant NADPH oxidase activity. Acts as a positive modulator of cholesterol biosynthesis as well as glucose homeostasis, promoting metabolic aging via pleiotropic effects.</text>
</comment>
<gene>
    <name evidence="35" type="primary">FMO5</name>
    <name evidence="35" type="ORF">TNCT_664471</name>
</gene>
<evidence type="ECO:0000256" key="27">
    <source>
        <dbReference type="ARBA" id="ARBA00048088"/>
    </source>
</evidence>
<comment type="catalytic activity">
    <reaction evidence="28">
        <text>octan-3-one + NADPH + O2 + H(+) = ethyl hexanoate + NADP(+) + H2O</text>
        <dbReference type="Rhea" id="RHEA:54856"/>
        <dbReference type="ChEBI" id="CHEBI:15377"/>
        <dbReference type="ChEBI" id="CHEBI:15378"/>
        <dbReference type="ChEBI" id="CHEBI:15379"/>
        <dbReference type="ChEBI" id="CHEBI:57783"/>
        <dbReference type="ChEBI" id="CHEBI:58349"/>
        <dbReference type="ChEBI" id="CHEBI:80946"/>
        <dbReference type="ChEBI" id="CHEBI:86055"/>
    </reaction>
    <physiologicalReaction direction="left-to-right" evidence="28">
        <dbReference type="Rhea" id="RHEA:54857"/>
    </physiologicalReaction>
</comment>
<sequence>MSEQSKKKICVIGGGSSGLTAIKCCKEENLQVVCYEKTDSFGGLWRFHADDTDGRPSVMKTTVINTSKEMSAFSDFPPPKEFSNFMHNSLMLEYFKMYAEKFDLLKHILYNHEVLSVKMTNDYATTGQWIVTVKNLDNNVDIHEIFDGVMVCAGHHIHPLIPRFEGLEEFGGKVLHSHSLKSSAGFEDKSVLVIGIGNSAVDAAVDLSKVAKKLYLSTRRGSWIMSRLGPNGIPYDIFLQKRIFEIIRYYDPIHIADTAVEFFLNFKFQHDKYGLKPKHRFLAAHITINDALPNCIISGIVTVKQNVKQFTKEGVIFEGENDVTKIDTVVLATGYEIKFPFISEDILQVSETYVNLYKLIFPCQLKHPTLSFIGFTQPLGAMFPLSEAQSRWFVQLIKGNVSLPSQSVMEQEVKNRMNQKNNQFVPSLRHALEVIWIPYMDEICSEFNSKPSFWKMAFTDPKLFIACMFGPCTPYQYRLQGPHQWAGAREAILSAWERIEMSLKTFKRD</sequence>